<reference evidence="3" key="1">
    <citation type="submission" date="2025-08" db="UniProtKB">
        <authorList>
            <consortium name="RefSeq"/>
        </authorList>
    </citation>
    <scope>IDENTIFICATION</scope>
    <source>
        <tissue evidence="3">Tentacle</tissue>
    </source>
</reference>
<evidence type="ECO:0000256" key="1">
    <source>
        <dbReference type="SAM" id="SignalP"/>
    </source>
</evidence>
<evidence type="ECO:0000313" key="3">
    <source>
        <dbReference type="RefSeq" id="XP_031550065.1"/>
    </source>
</evidence>
<name>A0A6P8HC33_ACTTE</name>
<dbReference type="InParanoid" id="A0A6P8HC33"/>
<feature type="chain" id="PRO_5027581663" evidence="1">
    <location>
        <begin position="24"/>
        <end position="234"/>
    </location>
</feature>
<protein>
    <submittedName>
        <fullName evidence="3">Uncharacterized protein LOC116287522</fullName>
    </submittedName>
</protein>
<gene>
    <name evidence="3" type="primary">LOC116287522</name>
</gene>
<organism evidence="2 3">
    <name type="scientific">Actinia tenebrosa</name>
    <name type="common">Australian red waratah sea anemone</name>
    <dbReference type="NCBI Taxonomy" id="6105"/>
    <lineage>
        <taxon>Eukaryota</taxon>
        <taxon>Metazoa</taxon>
        <taxon>Cnidaria</taxon>
        <taxon>Anthozoa</taxon>
        <taxon>Hexacorallia</taxon>
        <taxon>Actiniaria</taxon>
        <taxon>Actiniidae</taxon>
        <taxon>Actinia</taxon>
    </lineage>
</organism>
<feature type="signal peptide" evidence="1">
    <location>
        <begin position="1"/>
        <end position="23"/>
    </location>
</feature>
<dbReference type="RefSeq" id="XP_031550065.1">
    <property type="nucleotide sequence ID" value="XM_031694205.1"/>
</dbReference>
<dbReference type="Proteomes" id="UP000515163">
    <property type="component" value="Unplaced"/>
</dbReference>
<sequence>MIPFKCILSSFLLVQALFSTANATRLDCWTCEASSIEECRATRVAQKCDASAVCTNLTTNSLNTTSGEETTRMKLECTFASFCQYEKGVCDTQNGTIKPPMKMIECSFSCCTSGPDCVKSPDNTTNTTTTTPTTVPTTSAPTTKTQAAYTASLWVTDMSLCKTKCCGGTPAQIWQNRTCCAVRAGSCLGVALAREVKCEDTYCNQEHCGACQLHQLPLVIKIAFILSVLYQVLI</sequence>
<keyword evidence="2" id="KW-1185">Reference proteome</keyword>
<dbReference type="KEGG" id="aten:116287522"/>
<dbReference type="OrthoDB" id="10322557at2759"/>
<keyword evidence="1" id="KW-0732">Signal</keyword>
<accession>A0A6P8HC33</accession>
<dbReference type="GeneID" id="116287522"/>
<dbReference type="AlphaFoldDB" id="A0A6P8HC33"/>
<proteinExistence type="predicted"/>
<evidence type="ECO:0000313" key="2">
    <source>
        <dbReference type="Proteomes" id="UP000515163"/>
    </source>
</evidence>